<dbReference type="FunFam" id="1.20.140.10:FF:000001">
    <property type="entry name" value="Acyl-CoA dehydrogenase"/>
    <property type="match status" value="1"/>
</dbReference>
<protein>
    <submittedName>
        <fullName evidence="10">Alkylation response protein AidB-like acyl-CoA dehydrogenase</fullName>
    </submittedName>
</protein>
<dbReference type="RefSeq" id="WP_158537073.1">
    <property type="nucleotide sequence ID" value="NZ_QKYU01000002.1"/>
</dbReference>
<dbReference type="SUPFAM" id="SSF47203">
    <property type="entry name" value="Acyl-CoA dehydrogenase C-terminal domain-like"/>
    <property type="match status" value="1"/>
</dbReference>
<dbReference type="InterPro" id="IPR009100">
    <property type="entry name" value="AcylCoA_DH/oxidase_NM_dom_sf"/>
</dbReference>
<evidence type="ECO:0000259" key="8">
    <source>
        <dbReference type="Pfam" id="PF02770"/>
    </source>
</evidence>
<sequence length="381" mass="42376">MDFDLNDEQRAMRDALRAFLLKECPIEYVRECDEKEAYPYELYEKLAAQGWLGIPIAEEYGGTGGSCMDLVLFLEELARHFEAAANLYYTTIVIAADAIGHFGTEAQKRELLPKLAAGKLRFAFSLSEPNSGSDAASLRTRAVMDGNEWLINGQKMFCSAAQVADYILLMARTDTEAPKHKGITMFLLDPKAPGVEIRRLKKLGLKPMDLNEIFLTDVRVPADAIIGEANKGWTNVLKTLDYERCCLSGVNVGAAQSVLEKCLAYSQEREQFGQKISSFQLTRAKLADMEMEIDAARLLTYRSATLVDKGIANNKESAIGNLASSETYVRAALNGMRIMGGWGYLMEYDMQRHFRDSKLAEIGGGTSEILRIVISREMLKG</sequence>
<keyword evidence="11" id="KW-1185">Reference proteome</keyword>
<keyword evidence="4 6" id="KW-0274">FAD</keyword>
<dbReference type="Pfam" id="PF00441">
    <property type="entry name" value="Acyl-CoA_dh_1"/>
    <property type="match status" value="1"/>
</dbReference>
<dbReference type="Gene3D" id="1.20.140.10">
    <property type="entry name" value="Butyryl-CoA Dehydrogenase, subunit A, domain 3"/>
    <property type="match status" value="1"/>
</dbReference>
<dbReference type="Pfam" id="PF02771">
    <property type="entry name" value="Acyl-CoA_dh_N"/>
    <property type="match status" value="1"/>
</dbReference>
<reference evidence="10 11" key="1">
    <citation type="submission" date="2018-06" db="EMBL/GenBank/DDBJ databases">
        <title>Genomic Encyclopedia of Archaeal and Bacterial Type Strains, Phase II (KMG-II): from individual species to whole genera.</title>
        <authorList>
            <person name="Goeker M."/>
        </authorList>
    </citation>
    <scope>NUCLEOTIDE SEQUENCE [LARGE SCALE GENOMIC DNA]</scope>
    <source>
        <strain evidence="10 11">DSM 24525</strain>
    </source>
</reference>
<dbReference type="InterPro" id="IPR006091">
    <property type="entry name" value="Acyl-CoA_Oxase/DH_mid-dom"/>
</dbReference>
<keyword evidence="5 6" id="KW-0560">Oxidoreductase</keyword>
<dbReference type="GO" id="GO:0003995">
    <property type="term" value="F:acyl-CoA dehydrogenase activity"/>
    <property type="evidence" value="ECO:0007669"/>
    <property type="project" value="TreeGrafter"/>
</dbReference>
<gene>
    <name evidence="10" type="ORF">C8P66_102150</name>
</gene>
<dbReference type="InterPro" id="IPR037069">
    <property type="entry name" value="AcylCoA_DH/ox_N_sf"/>
</dbReference>
<dbReference type="FunFam" id="2.40.110.10:FF:000002">
    <property type="entry name" value="Acyl-CoA dehydrogenase fadE12"/>
    <property type="match status" value="1"/>
</dbReference>
<dbReference type="InterPro" id="IPR046373">
    <property type="entry name" value="Acyl-CoA_Oxase/DH_mid-dom_sf"/>
</dbReference>
<evidence type="ECO:0000259" key="7">
    <source>
        <dbReference type="Pfam" id="PF00441"/>
    </source>
</evidence>
<proteinExistence type="inferred from homology"/>
<evidence type="ECO:0000256" key="2">
    <source>
        <dbReference type="ARBA" id="ARBA00009347"/>
    </source>
</evidence>
<feature type="domain" description="Acyl-CoA dehydrogenase/oxidase C-terminal" evidence="7">
    <location>
        <begin position="230"/>
        <end position="379"/>
    </location>
</feature>
<comment type="caution">
    <text evidence="10">The sequence shown here is derived from an EMBL/GenBank/DDBJ whole genome shotgun (WGS) entry which is preliminary data.</text>
</comment>
<dbReference type="InterPro" id="IPR009075">
    <property type="entry name" value="AcylCo_DH/oxidase_C"/>
</dbReference>
<dbReference type="InterPro" id="IPR013786">
    <property type="entry name" value="AcylCoA_DH/ox_N"/>
</dbReference>
<dbReference type="Proteomes" id="UP000249688">
    <property type="component" value="Unassembled WGS sequence"/>
</dbReference>
<organism evidence="10 11">
    <name type="scientific">Humitalea rosea</name>
    <dbReference type="NCBI Taxonomy" id="990373"/>
    <lineage>
        <taxon>Bacteria</taxon>
        <taxon>Pseudomonadati</taxon>
        <taxon>Pseudomonadota</taxon>
        <taxon>Alphaproteobacteria</taxon>
        <taxon>Acetobacterales</taxon>
        <taxon>Roseomonadaceae</taxon>
        <taxon>Humitalea</taxon>
    </lineage>
</organism>
<dbReference type="EMBL" id="QKYU01000002">
    <property type="protein sequence ID" value="PZW50462.1"/>
    <property type="molecule type" value="Genomic_DNA"/>
</dbReference>
<comment type="cofactor">
    <cofactor evidence="1 6">
        <name>FAD</name>
        <dbReference type="ChEBI" id="CHEBI:57692"/>
    </cofactor>
</comment>
<evidence type="ECO:0000256" key="3">
    <source>
        <dbReference type="ARBA" id="ARBA00022630"/>
    </source>
</evidence>
<dbReference type="Pfam" id="PF02770">
    <property type="entry name" value="Acyl-CoA_dh_M"/>
    <property type="match status" value="1"/>
</dbReference>
<dbReference type="PIRSF" id="PIRSF016578">
    <property type="entry name" value="HsaA"/>
    <property type="match status" value="1"/>
</dbReference>
<dbReference type="PANTHER" id="PTHR43884">
    <property type="entry name" value="ACYL-COA DEHYDROGENASE"/>
    <property type="match status" value="1"/>
</dbReference>
<evidence type="ECO:0000313" key="11">
    <source>
        <dbReference type="Proteomes" id="UP000249688"/>
    </source>
</evidence>
<keyword evidence="3 6" id="KW-0285">Flavoprotein</keyword>
<evidence type="ECO:0000256" key="4">
    <source>
        <dbReference type="ARBA" id="ARBA00022827"/>
    </source>
</evidence>
<name>A0A2W7JE32_9PROT</name>
<dbReference type="GO" id="GO:0050660">
    <property type="term" value="F:flavin adenine dinucleotide binding"/>
    <property type="evidence" value="ECO:0007669"/>
    <property type="project" value="InterPro"/>
</dbReference>
<evidence type="ECO:0000256" key="6">
    <source>
        <dbReference type="RuleBase" id="RU362125"/>
    </source>
</evidence>
<dbReference type="PANTHER" id="PTHR43884:SF12">
    <property type="entry name" value="ISOVALERYL-COA DEHYDROGENASE, MITOCHONDRIAL-RELATED"/>
    <property type="match status" value="1"/>
</dbReference>
<dbReference type="AlphaFoldDB" id="A0A2W7JE32"/>
<evidence type="ECO:0000259" key="9">
    <source>
        <dbReference type="Pfam" id="PF02771"/>
    </source>
</evidence>
<accession>A0A2W7JE32</accession>
<evidence type="ECO:0000256" key="5">
    <source>
        <dbReference type="ARBA" id="ARBA00023002"/>
    </source>
</evidence>
<feature type="domain" description="Acyl-CoA oxidase/dehydrogenase middle" evidence="8">
    <location>
        <begin position="123"/>
        <end position="218"/>
    </location>
</feature>
<feature type="domain" description="Acyl-CoA dehydrogenase/oxidase N-terminal" evidence="9">
    <location>
        <begin position="6"/>
        <end position="119"/>
    </location>
</feature>
<dbReference type="OrthoDB" id="5510711at2"/>
<dbReference type="InterPro" id="IPR036250">
    <property type="entry name" value="AcylCo_DH-like_C"/>
</dbReference>
<comment type="similarity">
    <text evidence="2 6">Belongs to the acyl-CoA dehydrogenase family.</text>
</comment>
<dbReference type="Gene3D" id="2.40.110.10">
    <property type="entry name" value="Butyryl-CoA Dehydrogenase, subunit A, domain 2"/>
    <property type="match status" value="1"/>
</dbReference>
<evidence type="ECO:0000313" key="10">
    <source>
        <dbReference type="EMBL" id="PZW50462.1"/>
    </source>
</evidence>
<dbReference type="Gene3D" id="1.10.540.10">
    <property type="entry name" value="Acyl-CoA dehydrogenase/oxidase, N-terminal domain"/>
    <property type="match status" value="1"/>
</dbReference>
<dbReference type="SUPFAM" id="SSF56645">
    <property type="entry name" value="Acyl-CoA dehydrogenase NM domain-like"/>
    <property type="match status" value="1"/>
</dbReference>
<evidence type="ECO:0000256" key="1">
    <source>
        <dbReference type="ARBA" id="ARBA00001974"/>
    </source>
</evidence>